<gene>
    <name evidence="1" type="ORF">OCBIM_22035541mg</name>
</gene>
<reference evidence="1" key="1">
    <citation type="submission" date="2015-07" db="EMBL/GenBank/DDBJ databases">
        <title>MeaNS - Measles Nucleotide Surveillance Program.</title>
        <authorList>
            <person name="Tran T."/>
            <person name="Druce J."/>
        </authorList>
    </citation>
    <scope>NUCLEOTIDE SEQUENCE</scope>
    <source>
        <strain evidence="1">UCB-OBI-ISO-001</strain>
        <tissue evidence="1">Gonad</tissue>
    </source>
</reference>
<organism evidence="1">
    <name type="scientific">Octopus bimaculoides</name>
    <name type="common">California two-spotted octopus</name>
    <dbReference type="NCBI Taxonomy" id="37653"/>
    <lineage>
        <taxon>Eukaryota</taxon>
        <taxon>Metazoa</taxon>
        <taxon>Spiralia</taxon>
        <taxon>Lophotrochozoa</taxon>
        <taxon>Mollusca</taxon>
        <taxon>Cephalopoda</taxon>
        <taxon>Coleoidea</taxon>
        <taxon>Octopodiformes</taxon>
        <taxon>Octopoda</taxon>
        <taxon>Incirrata</taxon>
        <taxon>Octopodidae</taxon>
        <taxon>Octopus</taxon>
    </lineage>
</organism>
<sequence length="61" mass="6575">MAEGSFFLQQLGTSSSIDVVPLLQLPLLQLPLLQLPLLQLSLSEKESVSSMVKVTVLIIPA</sequence>
<protein>
    <submittedName>
        <fullName evidence="1">Uncharacterized protein</fullName>
    </submittedName>
</protein>
<evidence type="ECO:0000313" key="1">
    <source>
        <dbReference type="EMBL" id="KOF74871.1"/>
    </source>
</evidence>
<accession>A0A0L8GCW2</accession>
<proteinExistence type="predicted"/>
<dbReference type="EMBL" id="KQ422426">
    <property type="protein sequence ID" value="KOF74871.1"/>
    <property type="molecule type" value="Genomic_DNA"/>
</dbReference>
<name>A0A0L8GCW2_OCTBM</name>
<dbReference type="AlphaFoldDB" id="A0A0L8GCW2"/>